<feature type="transmembrane region" description="Helical" evidence="7">
    <location>
        <begin position="102"/>
        <end position="123"/>
    </location>
</feature>
<keyword evidence="6 7" id="KW-0472">Membrane</keyword>
<evidence type="ECO:0000256" key="2">
    <source>
        <dbReference type="ARBA" id="ARBA00022448"/>
    </source>
</evidence>
<organism evidence="9 10">
    <name type="scientific">Cohnella fermenti</name>
    <dbReference type="NCBI Taxonomy" id="2565925"/>
    <lineage>
        <taxon>Bacteria</taxon>
        <taxon>Bacillati</taxon>
        <taxon>Bacillota</taxon>
        <taxon>Bacilli</taxon>
        <taxon>Bacillales</taxon>
        <taxon>Paenibacillaceae</taxon>
        <taxon>Cohnella</taxon>
    </lineage>
</organism>
<proteinExistence type="inferred from homology"/>
<dbReference type="OrthoDB" id="9772609at2"/>
<sequence>MNRTSRTSLGTLLVLVALAFLSPIYLMLVNSFKDRAELYRNALALPESFSFQYYAKAMDKMNFMTAFGNSLFITIVSVAIVVVLASMTSWMLVRTDNRLSRIIFLVFVSTMLIPFQTLMMPLMQVMDWIGGALHIPMLNTRGGLIYMNVGFHASMAVFLYHGFIKSVPIALEEAATLDGCSKFGVFWRIVFPMLKTITITVAILDVIAMWNDYLLPSLTLSDKALRTIPLSTFYFFGEFTIQWNLAMAGLTLTIIPVVIFYMFAQKYIIKGIAAGAVK</sequence>
<protein>
    <submittedName>
        <fullName evidence="9">Carbohydrate ABC transporter permease</fullName>
    </submittedName>
</protein>
<accession>A0A4S4BMK6</accession>
<comment type="similarity">
    <text evidence="7">Belongs to the binding-protein-dependent transport system permease family.</text>
</comment>
<evidence type="ECO:0000256" key="1">
    <source>
        <dbReference type="ARBA" id="ARBA00004651"/>
    </source>
</evidence>
<feature type="transmembrane region" description="Helical" evidence="7">
    <location>
        <begin position="185"/>
        <end position="210"/>
    </location>
</feature>
<dbReference type="SUPFAM" id="SSF161098">
    <property type="entry name" value="MetI-like"/>
    <property type="match status" value="1"/>
</dbReference>
<keyword evidence="10" id="KW-1185">Reference proteome</keyword>
<feature type="transmembrane region" description="Helical" evidence="7">
    <location>
        <begin position="143"/>
        <end position="164"/>
    </location>
</feature>
<dbReference type="CDD" id="cd06261">
    <property type="entry name" value="TM_PBP2"/>
    <property type="match status" value="1"/>
</dbReference>
<keyword evidence="2 7" id="KW-0813">Transport</keyword>
<feature type="domain" description="ABC transmembrane type-1" evidence="8">
    <location>
        <begin position="67"/>
        <end position="264"/>
    </location>
</feature>
<dbReference type="Pfam" id="PF00528">
    <property type="entry name" value="BPD_transp_1"/>
    <property type="match status" value="1"/>
</dbReference>
<comment type="caution">
    <text evidence="9">The sequence shown here is derived from an EMBL/GenBank/DDBJ whole genome shotgun (WGS) entry which is preliminary data.</text>
</comment>
<dbReference type="Proteomes" id="UP000310636">
    <property type="component" value="Unassembled WGS sequence"/>
</dbReference>
<dbReference type="GO" id="GO:0055085">
    <property type="term" value="P:transmembrane transport"/>
    <property type="evidence" value="ECO:0007669"/>
    <property type="project" value="InterPro"/>
</dbReference>
<dbReference type="RefSeq" id="WP_136371667.1">
    <property type="nucleotide sequence ID" value="NZ_SSOB01000028.1"/>
</dbReference>
<dbReference type="InterPro" id="IPR000515">
    <property type="entry name" value="MetI-like"/>
</dbReference>
<evidence type="ECO:0000256" key="7">
    <source>
        <dbReference type="RuleBase" id="RU363032"/>
    </source>
</evidence>
<evidence type="ECO:0000256" key="4">
    <source>
        <dbReference type="ARBA" id="ARBA00022692"/>
    </source>
</evidence>
<keyword evidence="4 7" id="KW-0812">Transmembrane</keyword>
<keyword evidence="5 7" id="KW-1133">Transmembrane helix</keyword>
<dbReference type="AlphaFoldDB" id="A0A4S4BMK6"/>
<dbReference type="PANTHER" id="PTHR43744:SF12">
    <property type="entry name" value="ABC TRANSPORTER PERMEASE PROTEIN MG189-RELATED"/>
    <property type="match status" value="1"/>
</dbReference>
<evidence type="ECO:0000256" key="6">
    <source>
        <dbReference type="ARBA" id="ARBA00023136"/>
    </source>
</evidence>
<keyword evidence="3" id="KW-1003">Cell membrane</keyword>
<feature type="transmembrane region" description="Helical" evidence="7">
    <location>
        <begin position="12"/>
        <end position="32"/>
    </location>
</feature>
<evidence type="ECO:0000313" key="10">
    <source>
        <dbReference type="Proteomes" id="UP000310636"/>
    </source>
</evidence>
<evidence type="ECO:0000313" key="9">
    <source>
        <dbReference type="EMBL" id="THF75863.1"/>
    </source>
</evidence>
<dbReference type="GO" id="GO:0005886">
    <property type="term" value="C:plasma membrane"/>
    <property type="evidence" value="ECO:0007669"/>
    <property type="project" value="UniProtKB-SubCell"/>
</dbReference>
<evidence type="ECO:0000256" key="5">
    <source>
        <dbReference type="ARBA" id="ARBA00022989"/>
    </source>
</evidence>
<reference evidence="9 10" key="1">
    <citation type="submission" date="2019-04" db="EMBL/GenBank/DDBJ databases">
        <title>Cohnella sp. nov. isolated from preserved vegetables.</title>
        <authorList>
            <person name="Lin S.-Y."/>
            <person name="Hung M.-H."/>
            <person name="Young C.-C."/>
        </authorList>
    </citation>
    <scope>NUCLEOTIDE SEQUENCE [LARGE SCALE GENOMIC DNA]</scope>
    <source>
        <strain evidence="9 10">CC-MHH1044</strain>
    </source>
</reference>
<dbReference type="Gene3D" id="1.10.3720.10">
    <property type="entry name" value="MetI-like"/>
    <property type="match status" value="1"/>
</dbReference>
<gene>
    <name evidence="9" type="ORF">E6C55_20375</name>
</gene>
<dbReference type="PROSITE" id="PS50928">
    <property type="entry name" value="ABC_TM1"/>
    <property type="match status" value="1"/>
</dbReference>
<dbReference type="EMBL" id="SSOB01000028">
    <property type="protein sequence ID" value="THF75863.1"/>
    <property type="molecule type" value="Genomic_DNA"/>
</dbReference>
<feature type="transmembrane region" description="Helical" evidence="7">
    <location>
        <begin position="241"/>
        <end position="263"/>
    </location>
</feature>
<evidence type="ECO:0000256" key="3">
    <source>
        <dbReference type="ARBA" id="ARBA00022475"/>
    </source>
</evidence>
<dbReference type="PANTHER" id="PTHR43744">
    <property type="entry name" value="ABC TRANSPORTER PERMEASE PROTEIN MG189-RELATED-RELATED"/>
    <property type="match status" value="1"/>
</dbReference>
<comment type="subcellular location">
    <subcellularLocation>
        <location evidence="1 7">Cell membrane</location>
        <topology evidence="1 7">Multi-pass membrane protein</topology>
    </subcellularLocation>
</comment>
<name>A0A4S4BMK6_9BACL</name>
<dbReference type="InterPro" id="IPR035906">
    <property type="entry name" value="MetI-like_sf"/>
</dbReference>
<feature type="transmembrane region" description="Helical" evidence="7">
    <location>
        <begin position="71"/>
        <end position="93"/>
    </location>
</feature>
<evidence type="ECO:0000259" key="8">
    <source>
        <dbReference type="PROSITE" id="PS50928"/>
    </source>
</evidence>